<dbReference type="InterPro" id="IPR038725">
    <property type="entry name" value="YdaG_split_barrel_FMN-bd"/>
</dbReference>
<comment type="caution">
    <text evidence="2">The sequence shown here is derived from an EMBL/GenBank/DDBJ whole genome shotgun (WGS) entry which is preliminary data.</text>
</comment>
<accession>A0ABW9ZTU6</accession>
<dbReference type="InterPro" id="IPR052917">
    <property type="entry name" value="Stress-Dev_Protein"/>
</dbReference>
<dbReference type="Pfam" id="PF16242">
    <property type="entry name" value="Pyrid_ox_like"/>
    <property type="match status" value="1"/>
</dbReference>
<dbReference type="RefSeq" id="WP_161818864.1">
    <property type="nucleotide sequence ID" value="NZ_JAACJS010000015.1"/>
</dbReference>
<keyword evidence="3" id="KW-1185">Reference proteome</keyword>
<dbReference type="PANTHER" id="PTHR34818">
    <property type="entry name" value="PROTEIN BLI-3"/>
    <property type="match status" value="1"/>
</dbReference>
<reference evidence="2 3" key="1">
    <citation type="submission" date="2020-01" db="EMBL/GenBank/DDBJ databases">
        <title>Genome analysis.</title>
        <authorList>
            <person name="Wu S."/>
            <person name="Wang G."/>
        </authorList>
    </citation>
    <scope>NUCLEOTIDE SEQUENCE [LARGE SCALE GENOMIC DNA]</scope>
    <source>
        <strain evidence="2 3">SYL130</strain>
    </source>
</reference>
<sequence>MEKNLHNEEAVKKLKEMVSDIRTCMMITSGKTGARASRPMAAIETDHTGNIWFFTNIQSNKIKDIELDHFVQLVFAHPGKDSYLDIRGRANVITDAASIKDKWTPLVKAWFPDGVDDPNLCLLQIKTDEVHYWDTSSSKMINMLKAAISVVAGKPLVEGVHGELNVGA</sequence>
<feature type="domain" description="General stress protein FMN-binding split barrel" evidence="1">
    <location>
        <begin position="9"/>
        <end position="154"/>
    </location>
</feature>
<protein>
    <submittedName>
        <fullName evidence="2">Pyridoxamine 5'-phosphate oxidase family protein</fullName>
    </submittedName>
</protein>
<name>A0ABW9ZTU6_9BACT</name>
<proteinExistence type="predicted"/>
<dbReference type="PANTHER" id="PTHR34818:SF1">
    <property type="entry name" value="PROTEIN BLI-3"/>
    <property type="match status" value="1"/>
</dbReference>
<gene>
    <name evidence="2" type="ORF">GWC95_11465</name>
</gene>
<dbReference type="Proteomes" id="UP000753802">
    <property type="component" value="Unassembled WGS sequence"/>
</dbReference>
<evidence type="ECO:0000313" key="2">
    <source>
        <dbReference type="EMBL" id="NCI50545.1"/>
    </source>
</evidence>
<organism evidence="2 3">
    <name type="scientific">Sediminibacterium roseum</name>
    <dbReference type="NCBI Taxonomy" id="1978412"/>
    <lineage>
        <taxon>Bacteria</taxon>
        <taxon>Pseudomonadati</taxon>
        <taxon>Bacteroidota</taxon>
        <taxon>Chitinophagia</taxon>
        <taxon>Chitinophagales</taxon>
        <taxon>Chitinophagaceae</taxon>
        <taxon>Sediminibacterium</taxon>
    </lineage>
</organism>
<dbReference type="InterPro" id="IPR012349">
    <property type="entry name" value="Split_barrel_FMN-bd"/>
</dbReference>
<dbReference type="SUPFAM" id="SSF50475">
    <property type="entry name" value="FMN-binding split barrel"/>
    <property type="match status" value="1"/>
</dbReference>
<evidence type="ECO:0000259" key="1">
    <source>
        <dbReference type="Pfam" id="PF16242"/>
    </source>
</evidence>
<dbReference type="Gene3D" id="2.30.110.10">
    <property type="entry name" value="Electron Transport, Fmn-binding Protein, Chain A"/>
    <property type="match status" value="1"/>
</dbReference>
<dbReference type="EMBL" id="JAACJS010000015">
    <property type="protein sequence ID" value="NCI50545.1"/>
    <property type="molecule type" value="Genomic_DNA"/>
</dbReference>
<evidence type="ECO:0000313" key="3">
    <source>
        <dbReference type="Proteomes" id="UP000753802"/>
    </source>
</evidence>